<reference evidence="2 3" key="1">
    <citation type="submission" date="2011-06" db="EMBL/GenBank/DDBJ databases">
        <title>The Genome Sequence of Collinsella tanakaei YIT 12063.</title>
        <authorList>
            <consortium name="The Broad Institute Genome Sequencing Platform"/>
            <person name="Earl A."/>
            <person name="Ward D."/>
            <person name="Feldgarden M."/>
            <person name="Gevers D."/>
            <person name="Morotomi M."/>
            <person name="Young S.K."/>
            <person name="Zeng Q."/>
            <person name="Gargeya S."/>
            <person name="Fitzgerald M."/>
            <person name="Haas B."/>
            <person name="Abouelleil A."/>
            <person name="Alvarado L."/>
            <person name="Arachchi H.M."/>
            <person name="Berlin A."/>
            <person name="Brown A."/>
            <person name="Chapman S.B."/>
            <person name="Chen Z."/>
            <person name="Dunbar C."/>
            <person name="Freedman E."/>
            <person name="Gearin G."/>
            <person name="Gellesch M."/>
            <person name="Goldberg J."/>
            <person name="Griggs A."/>
            <person name="Gujja S."/>
            <person name="Heiman D."/>
            <person name="Howarth C."/>
            <person name="Larson L."/>
            <person name="Lui A."/>
            <person name="MacDonald P.J.P."/>
            <person name="Mehta T."/>
            <person name="Montmayeur A."/>
            <person name="Murphy C."/>
            <person name="Neiman D."/>
            <person name="Pearson M."/>
            <person name="Priest M."/>
            <person name="Roberts A."/>
            <person name="Saif S."/>
            <person name="Shea T."/>
            <person name="Shenoy N."/>
            <person name="Sisk P."/>
            <person name="Stolte C."/>
            <person name="Sykes S."/>
            <person name="Wortman J."/>
            <person name="Nusbaum C."/>
            <person name="Birren B."/>
        </authorList>
    </citation>
    <scope>NUCLEOTIDE SEQUENCE [LARGE SCALE GENOMIC DNA]</scope>
    <source>
        <strain evidence="2 3">YIT 12063</strain>
    </source>
</reference>
<dbReference type="HOGENOM" id="CLU_2648273_0_0_11"/>
<dbReference type="STRING" id="742742.HMPREF9452_00435"/>
<dbReference type="RefSeq" id="WP_009140471.1">
    <property type="nucleotide sequence ID" value="NZ_JH126467.1"/>
</dbReference>
<comment type="caution">
    <text evidence="2">The sequence shown here is derived from an EMBL/GenBank/DDBJ whole genome shotgun (WGS) entry which is preliminary data.</text>
</comment>
<evidence type="ECO:0000313" key="3">
    <source>
        <dbReference type="Proteomes" id="UP000004830"/>
    </source>
</evidence>
<dbReference type="EMBL" id="ADLS01000006">
    <property type="protein sequence ID" value="EGX67423.1"/>
    <property type="molecule type" value="Genomic_DNA"/>
</dbReference>
<keyword evidence="1" id="KW-0175">Coiled coil</keyword>
<evidence type="ECO:0000256" key="1">
    <source>
        <dbReference type="SAM" id="Coils"/>
    </source>
</evidence>
<dbReference type="OrthoDB" id="9787483at2"/>
<sequence length="76" mass="8591">MADYNQANGCDLTICITLAEYRGLIQDAEWRRNRISELEARVEALTQDNRRLMGIDDESLGITDSAKRAFDGLVVE</sequence>
<dbReference type="GeneID" id="62758208"/>
<keyword evidence="3" id="KW-1185">Reference proteome</keyword>
<protein>
    <submittedName>
        <fullName evidence="2">Uncharacterized protein</fullName>
    </submittedName>
</protein>
<gene>
    <name evidence="2" type="ORF">HMPREF9452_00435</name>
</gene>
<accession>G1WGH2</accession>
<name>G1WGH2_9ACTN</name>
<evidence type="ECO:0000313" key="2">
    <source>
        <dbReference type="EMBL" id="EGX67423.1"/>
    </source>
</evidence>
<dbReference type="AlphaFoldDB" id="G1WGH2"/>
<dbReference type="PATRIC" id="fig|742742.3.peg.417"/>
<feature type="coiled-coil region" evidence="1">
    <location>
        <begin position="28"/>
        <end position="55"/>
    </location>
</feature>
<proteinExistence type="predicted"/>
<organism evidence="2 3">
    <name type="scientific">Collinsella tanakaei YIT 12063</name>
    <dbReference type="NCBI Taxonomy" id="742742"/>
    <lineage>
        <taxon>Bacteria</taxon>
        <taxon>Bacillati</taxon>
        <taxon>Actinomycetota</taxon>
        <taxon>Coriobacteriia</taxon>
        <taxon>Coriobacteriales</taxon>
        <taxon>Coriobacteriaceae</taxon>
        <taxon>Collinsella</taxon>
    </lineage>
</organism>
<dbReference type="Proteomes" id="UP000004830">
    <property type="component" value="Unassembled WGS sequence"/>
</dbReference>